<reference evidence="1 2" key="1">
    <citation type="journal article" date="2021" name="Sci. Rep.">
        <title>The distribution of antibiotic resistance genes in chicken gut microbiota commensals.</title>
        <authorList>
            <person name="Juricova H."/>
            <person name="Matiasovicova J."/>
            <person name="Kubasova T."/>
            <person name="Cejkova D."/>
            <person name="Rychlik I."/>
        </authorList>
    </citation>
    <scope>NUCLEOTIDE SEQUENCE [LARGE SCALE GENOMIC DNA]</scope>
    <source>
        <strain evidence="1 2">An411</strain>
    </source>
</reference>
<organism evidence="1 2">
    <name type="scientific">Oscillibacter valericigenes</name>
    <dbReference type="NCBI Taxonomy" id="351091"/>
    <lineage>
        <taxon>Bacteria</taxon>
        <taxon>Bacillati</taxon>
        <taxon>Bacillota</taxon>
        <taxon>Clostridia</taxon>
        <taxon>Eubacteriales</taxon>
        <taxon>Oscillospiraceae</taxon>
        <taxon>Oscillibacter</taxon>
    </lineage>
</organism>
<keyword evidence="2" id="KW-1185">Reference proteome</keyword>
<gene>
    <name evidence="1" type="ORF">H9X91_04095</name>
</gene>
<name>A0ABS2FSM7_9FIRM</name>
<evidence type="ECO:0000313" key="2">
    <source>
        <dbReference type="Proteomes" id="UP000719500"/>
    </source>
</evidence>
<dbReference type="RefSeq" id="WP_204802797.1">
    <property type="nucleotide sequence ID" value="NZ_JACSNX010000003.1"/>
</dbReference>
<comment type="caution">
    <text evidence="1">The sequence shown here is derived from an EMBL/GenBank/DDBJ whole genome shotgun (WGS) entry which is preliminary data.</text>
</comment>
<dbReference type="Proteomes" id="UP000719500">
    <property type="component" value="Unassembled WGS sequence"/>
</dbReference>
<sequence length="296" mass="33892">MFKDCSIMVIRADDPSQILRLEVDKATQQAICQTFSEVVADLVKGKTRIPFDGSYKPNDDEFLSVENFTLPDEIKEAIRNPMGVMAYKKEDGEFPEIKAVFVGEHIERNGTEKFRVAFQRFRKEQYISTRGFNLYFAGNTFRCESNFGINISERIDCYYTKGELQFSSFFFARQVFDLSEYYRSATDQEVDAFASSKLLSIAQPQEFKNMANTWVRRKIAMINDSGVLKNNSAAKIQKSAKSVGIKIDVEDEKIVIPEDKEQMKIVLGFLDEEVYKGPFSKATLLANSKRPVKKQV</sequence>
<evidence type="ECO:0000313" key="1">
    <source>
        <dbReference type="EMBL" id="MBM6850619.1"/>
    </source>
</evidence>
<protein>
    <submittedName>
        <fullName evidence="1">DUF4868 domain-containing protein</fullName>
    </submittedName>
</protein>
<dbReference type="EMBL" id="JACSNX010000003">
    <property type="protein sequence ID" value="MBM6850619.1"/>
    <property type="molecule type" value="Genomic_DNA"/>
</dbReference>
<dbReference type="InterPro" id="IPR032359">
    <property type="entry name" value="KwaB-like"/>
</dbReference>
<accession>A0ABS2FSM7</accession>
<dbReference type="Pfam" id="PF16162">
    <property type="entry name" value="KwaB"/>
    <property type="match status" value="1"/>
</dbReference>
<proteinExistence type="predicted"/>